<feature type="region of interest" description="Disordered" evidence="1">
    <location>
        <begin position="1"/>
        <end position="22"/>
    </location>
</feature>
<dbReference type="GO" id="GO:0006313">
    <property type="term" value="P:DNA transposition"/>
    <property type="evidence" value="ECO:0007669"/>
    <property type="project" value="InterPro"/>
</dbReference>
<dbReference type="AlphaFoldDB" id="A0A9D2F1U0"/>
<proteinExistence type="predicted"/>
<protein>
    <submittedName>
        <fullName evidence="2">Transposase</fullName>
    </submittedName>
</protein>
<gene>
    <name evidence="2" type="ORF">H9810_02660</name>
</gene>
<feature type="compositionally biased region" description="Basic and acidic residues" evidence="1">
    <location>
        <begin position="9"/>
        <end position="21"/>
    </location>
</feature>
<dbReference type="Proteomes" id="UP000824031">
    <property type="component" value="Unassembled WGS sequence"/>
</dbReference>
<evidence type="ECO:0000313" key="3">
    <source>
        <dbReference type="Proteomes" id="UP000824031"/>
    </source>
</evidence>
<dbReference type="Pfam" id="PF01527">
    <property type="entry name" value="HTH_Tnp_1"/>
    <property type="match status" value="1"/>
</dbReference>
<dbReference type="EMBL" id="DXBO01000031">
    <property type="protein sequence ID" value="HIZ47607.1"/>
    <property type="molecule type" value="Genomic_DNA"/>
</dbReference>
<sequence length="184" mass="20662">MIKEFSPTELKEMRDDLDRNPGSHGLSIVAQLHACKKEDAIEALGLDPADFARKKQVKVSPEKKADAVERAAKGEPLKSIAEDLGVLPVTVSRWVREDKANQLTEVPKTPERTNDTPLAHRPAVKLSAVAESYYDDLRTVISYMEQTELLSDADTALLDRMTERLWAFAQGIIWAEEYTERNAK</sequence>
<reference evidence="2" key="2">
    <citation type="submission" date="2021-04" db="EMBL/GenBank/DDBJ databases">
        <authorList>
            <person name="Gilroy R."/>
        </authorList>
    </citation>
    <scope>NUCLEOTIDE SEQUENCE</scope>
    <source>
        <strain evidence="2">3436</strain>
    </source>
</reference>
<dbReference type="SUPFAM" id="SSF46689">
    <property type="entry name" value="Homeodomain-like"/>
    <property type="match status" value="1"/>
</dbReference>
<dbReference type="Gene3D" id="1.10.10.10">
    <property type="entry name" value="Winged helix-like DNA-binding domain superfamily/Winged helix DNA-binding domain"/>
    <property type="match status" value="1"/>
</dbReference>
<dbReference type="InterPro" id="IPR036388">
    <property type="entry name" value="WH-like_DNA-bd_sf"/>
</dbReference>
<dbReference type="InterPro" id="IPR009057">
    <property type="entry name" value="Homeodomain-like_sf"/>
</dbReference>
<dbReference type="GO" id="GO:0004803">
    <property type="term" value="F:transposase activity"/>
    <property type="evidence" value="ECO:0007669"/>
    <property type="project" value="InterPro"/>
</dbReference>
<evidence type="ECO:0000256" key="1">
    <source>
        <dbReference type="SAM" id="MobiDB-lite"/>
    </source>
</evidence>
<dbReference type="GO" id="GO:0003677">
    <property type="term" value="F:DNA binding"/>
    <property type="evidence" value="ECO:0007669"/>
    <property type="project" value="InterPro"/>
</dbReference>
<name>A0A9D2F1U0_9FIRM</name>
<evidence type="ECO:0000313" key="2">
    <source>
        <dbReference type="EMBL" id="HIZ47607.1"/>
    </source>
</evidence>
<accession>A0A9D2F1U0</accession>
<organism evidence="2 3">
    <name type="scientific">Candidatus Gemmiger excrementavium</name>
    <dbReference type="NCBI Taxonomy" id="2838608"/>
    <lineage>
        <taxon>Bacteria</taxon>
        <taxon>Bacillati</taxon>
        <taxon>Bacillota</taxon>
        <taxon>Clostridia</taxon>
        <taxon>Eubacteriales</taxon>
        <taxon>Gemmiger</taxon>
    </lineage>
</organism>
<reference evidence="2" key="1">
    <citation type="journal article" date="2021" name="PeerJ">
        <title>Extensive microbial diversity within the chicken gut microbiome revealed by metagenomics and culture.</title>
        <authorList>
            <person name="Gilroy R."/>
            <person name="Ravi A."/>
            <person name="Getino M."/>
            <person name="Pursley I."/>
            <person name="Horton D.L."/>
            <person name="Alikhan N.F."/>
            <person name="Baker D."/>
            <person name="Gharbi K."/>
            <person name="Hall N."/>
            <person name="Watson M."/>
            <person name="Adriaenssens E.M."/>
            <person name="Foster-Nyarko E."/>
            <person name="Jarju S."/>
            <person name="Secka A."/>
            <person name="Antonio M."/>
            <person name="Oren A."/>
            <person name="Chaudhuri R.R."/>
            <person name="La Ragione R."/>
            <person name="Hildebrand F."/>
            <person name="Pallen M.J."/>
        </authorList>
    </citation>
    <scope>NUCLEOTIDE SEQUENCE</scope>
    <source>
        <strain evidence="2">3436</strain>
    </source>
</reference>
<dbReference type="InterPro" id="IPR002514">
    <property type="entry name" value="Transposase_8"/>
</dbReference>
<comment type="caution">
    <text evidence="2">The sequence shown here is derived from an EMBL/GenBank/DDBJ whole genome shotgun (WGS) entry which is preliminary data.</text>
</comment>